<evidence type="ECO:0000313" key="1">
    <source>
        <dbReference type="EMBL" id="KAJ8531235.1"/>
    </source>
</evidence>
<gene>
    <name evidence="1" type="ORF">K7X08_026669</name>
</gene>
<dbReference type="EMBL" id="JAJAGQ010000021">
    <property type="protein sequence ID" value="KAJ8531235.1"/>
    <property type="molecule type" value="Genomic_DNA"/>
</dbReference>
<keyword evidence="2" id="KW-1185">Reference proteome</keyword>
<name>A0A9Q1QW52_9SOLA</name>
<protein>
    <submittedName>
        <fullName evidence="1">Uncharacterized protein</fullName>
    </submittedName>
</protein>
<evidence type="ECO:0000313" key="2">
    <source>
        <dbReference type="Proteomes" id="UP001152561"/>
    </source>
</evidence>
<dbReference type="Proteomes" id="UP001152561">
    <property type="component" value="Unassembled WGS sequence"/>
</dbReference>
<dbReference type="AlphaFoldDB" id="A0A9Q1QW52"/>
<reference evidence="2" key="1">
    <citation type="journal article" date="2023" name="Proc. Natl. Acad. Sci. U.S.A.">
        <title>Genomic and structural basis for evolution of tropane alkaloid biosynthesis.</title>
        <authorList>
            <person name="Wanga Y.-J."/>
            <person name="Taina T."/>
            <person name="Yua J.-Y."/>
            <person name="Lia J."/>
            <person name="Xua B."/>
            <person name="Chenc J."/>
            <person name="D'Auriad J.C."/>
            <person name="Huanga J.-P."/>
            <person name="Huanga S.-X."/>
        </authorList>
    </citation>
    <scope>NUCLEOTIDE SEQUENCE [LARGE SCALE GENOMIC DNA]</scope>
    <source>
        <strain evidence="2">cv. KIB-2019</strain>
    </source>
</reference>
<proteinExistence type="predicted"/>
<comment type="caution">
    <text evidence="1">The sequence shown here is derived from an EMBL/GenBank/DDBJ whole genome shotgun (WGS) entry which is preliminary data.</text>
</comment>
<accession>A0A9Q1QW52</accession>
<organism evidence="1 2">
    <name type="scientific">Anisodus acutangulus</name>
    <dbReference type="NCBI Taxonomy" id="402998"/>
    <lineage>
        <taxon>Eukaryota</taxon>
        <taxon>Viridiplantae</taxon>
        <taxon>Streptophyta</taxon>
        <taxon>Embryophyta</taxon>
        <taxon>Tracheophyta</taxon>
        <taxon>Spermatophyta</taxon>
        <taxon>Magnoliopsida</taxon>
        <taxon>eudicotyledons</taxon>
        <taxon>Gunneridae</taxon>
        <taxon>Pentapetalae</taxon>
        <taxon>asterids</taxon>
        <taxon>lamiids</taxon>
        <taxon>Solanales</taxon>
        <taxon>Solanaceae</taxon>
        <taxon>Solanoideae</taxon>
        <taxon>Hyoscyameae</taxon>
        <taxon>Anisodus</taxon>
    </lineage>
</organism>
<sequence>MMNGNNNRGFWWNECTDDMSIEELEEFVVALEELKKKVNMRADELSMLNGSSLPSNQAVDYCASVVPYDFNYQGDGQYLAGKSSSSSSSVSDHQSNFVQQNNEYYSQICKELEAEKKKKEIIDESKMMNGNNNRGFWWNECTDDMSIEELEEFVVALEELKKKVNMRADELSMLNGSSLPSNQAVDYCASVVPYNFNYQGDGQF</sequence>